<keyword evidence="2 4" id="KW-0378">Hydrolase</keyword>
<dbReference type="STRING" id="498211.CJA_1954"/>
<reference evidence="4 5" key="1">
    <citation type="journal article" date="2008" name="J. Bacteriol.">
        <title>Insights into plant cell wall degradation from the genome sequence of the soil bacterium Cellvibrio japonicus.</title>
        <authorList>
            <person name="Deboy R.T."/>
            <person name="Mongodin E.F."/>
            <person name="Fouts D.E."/>
            <person name="Tailford L.E."/>
            <person name="Khouri H."/>
            <person name="Emerson J.B."/>
            <person name="Mohamoud Y."/>
            <person name="Watkins K."/>
            <person name="Henrissat B."/>
            <person name="Gilbert H.J."/>
            <person name="Nelson K.E."/>
        </authorList>
    </citation>
    <scope>NUCLEOTIDE SEQUENCE [LARGE SCALE GENOMIC DNA]</scope>
    <source>
        <strain evidence="4 5">Ueda107</strain>
    </source>
</reference>
<dbReference type="GO" id="GO:0016787">
    <property type="term" value="F:hydrolase activity"/>
    <property type="evidence" value="ECO:0007669"/>
    <property type="project" value="UniProtKB-KW"/>
</dbReference>
<dbReference type="KEGG" id="cja:CJA_1954"/>
<dbReference type="Gene3D" id="3.40.50.1820">
    <property type="entry name" value="alpha/beta hydrolase"/>
    <property type="match status" value="1"/>
</dbReference>
<keyword evidence="5" id="KW-1185">Reference proteome</keyword>
<dbReference type="AlphaFoldDB" id="B3PHF9"/>
<sequence>MSDNAQPHQGRLYANGLSFAIQEWGQVGQLPVLALHGWLDNSASFARIAALLPDIHLVAVDMAGHGLSDHRPGVGLYNFWDDIQDILALADVLEWQEFVILGHSRGAIIGALAAVAFPERIKALALIEGLMPEPVKAENAPEQLASALKNLKELAQKQHTVYPDLETAIKARERGLFPLSYHASSLLTRRGVVPVEGGLSWTSDSRLLAPSAIRLTKEHVDAFLKKLTMPLCLVLATRGLPQLYPNYLELLGHYSHIKYHLLEGGHHLHLEEQYAQVAGHVSGFLRDMMNNTHPYRQE</sequence>
<dbReference type="Proteomes" id="UP000001036">
    <property type="component" value="Chromosome"/>
</dbReference>
<dbReference type="Pfam" id="PF00561">
    <property type="entry name" value="Abhydrolase_1"/>
    <property type="match status" value="1"/>
</dbReference>
<gene>
    <name evidence="4" type="ordered locus">CJA_1954</name>
</gene>
<dbReference type="InterPro" id="IPR000073">
    <property type="entry name" value="AB_hydrolase_1"/>
</dbReference>
<dbReference type="OrthoDB" id="149912at2"/>
<dbReference type="PANTHER" id="PTHR43798:SF14">
    <property type="entry name" value="SERINE HYDROLASE-LIKE PROTEIN DDB_G0286239"/>
    <property type="match status" value="1"/>
</dbReference>
<dbReference type="HOGENOM" id="CLU_020336_8_2_6"/>
<dbReference type="InterPro" id="IPR050266">
    <property type="entry name" value="AB_hydrolase_sf"/>
</dbReference>
<evidence type="ECO:0000259" key="3">
    <source>
        <dbReference type="Pfam" id="PF00561"/>
    </source>
</evidence>
<feature type="domain" description="AB hydrolase-1" evidence="3">
    <location>
        <begin position="31"/>
        <end position="153"/>
    </location>
</feature>
<dbReference type="SUPFAM" id="SSF53474">
    <property type="entry name" value="alpha/beta-Hydrolases"/>
    <property type="match status" value="1"/>
</dbReference>
<dbReference type="GO" id="GO:0016020">
    <property type="term" value="C:membrane"/>
    <property type="evidence" value="ECO:0007669"/>
    <property type="project" value="TreeGrafter"/>
</dbReference>
<dbReference type="PRINTS" id="PR00111">
    <property type="entry name" value="ABHYDROLASE"/>
</dbReference>
<evidence type="ECO:0000256" key="2">
    <source>
        <dbReference type="ARBA" id="ARBA00022801"/>
    </source>
</evidence>
<comment type="similarity">
    <text evidence="1">Belongs to the AB hydrolase superfamily.</text>
</comment>
<proteinExistence type="inferred from homology"/>
<accession>B3PHF9</accession>
<dbReference type="RefSeq" id="WP_012487568.1">
    <property type="nucleotide sequence ID" value="NC_010995.1"/>
</dbReference>
<evidence type="ECO:0000256" key="1">
    <source>
        <dbReference type="ARBA" id="ARBA00008645"/>
    </source>
</evidence>
<dbReference type="PANTHER" id="PTHR43798">
    <property type="entry name" value="MONOACYLGLYCEROL LIPASE"/>
    <property type="match status" value="1"/>
</dbReference>
<name>B3PHF9_CELJU</name>
<dbReference type="eggNOG" id="COG0596">
    <property type="taxonomic scope" value="Bacteria"/>
</dbReference>
<protein>
    <submittedName>
        <fullName evidence="4">Hydrolase, alpha/beta fold family</fullName>
    </submittedName>
</protein>
<evidence type="ECO:0000313" key="4">
    <source>
        <dbReference type="EMBL" id="ACE82947.1"/>
    </source>
</evidence>
<dbReference type="InterPro" id="IPR029058">
    <property type="entry name" value="AB_hydrolase_fold"/>
</dbReference>
<organism evidence="4 5">
    <name type="scientific">Cellvibrio japonicus (strain Ueda107)</name>
    <name type="common">Pseudomonas fluorescens subsp. cellulosa</name>
    <dbReference type="NCBI Taxonomy" id="498211"/>
    <lineage>
        <taxon>Bacteria</taxon>
        <taxon>Pseudomonadati</taxon>
        <taxon>Pseudomonadota</taxon>
        <taxon>Gammaproteobacteria</taxon>
        <taxon>Cellvibrionales</taxon>
        <taxon>Cellvibrionaceae</taxon>
        <taxon>Cellvibrio</taxon>
    </lineage>
</organism>
<evidence type="ECO:0000313" key="5">
    <source>
        <dbReference type="Proteomes" id="UP000001036"/>
    </source>
</evidence>
<dbReference type="EMBL" id="CP000934">
    <property type="protein sequence ID" value="ACE82947.1"/>
    <property type="molecule type" value="Genomic_DNA"/>
</dbReference>